<accession>A0A2G9UFS4</accession>
<sequence length="93" mass="10622">MDCLFGEYRATLMHSTQKLNVTIPSSNLSWDSLQIIAMIFHSVSANDREKREAYKREALVDARKYCGAHACEKCKKACLVDKIYHDCGFLTCE</sequence>
<dbReference type="EMBL" id="KZ347041">
    <property type="protein sequence ID" value="PIO68572.1"/>
    <property type="molecule type" value="Genomic_DNA"/>
</dbReference>
<name>A0A2G9UFS4_TELCI</name>
<proteinExistence type="predicted"/>
<keyword evidence="2" id="KW-1185">Reference proteome</keyword>
<evidence type="ECO:0000313" key="2">
    <source>
        <dbReference type="Proteomes" id="UP000230423"/>
    </source>
</evidence>
<dbReference type="AlphaFoldDB" id="A0A2G9UFS4"/>
<organism evidence="1 2">
    <name type="scientific">Teladorsagia circumcincta</name>
    <name type="common">Brown stomach worm</name>
    <name type="synonym">Ostertagia circumcincta</name>
    <dbReference type="NCBI Taxonomy" id="45464"/>
    <lineage>
        <taxon>Eukaryota</taxon>
        <taxon>Metazoa</taxon>
        <taxon>Ecdysozoa</taxon>
        <taxon>Nematoda</taxon>
        <taxon>Chromadorea</taxon>
        <taxon>Rhabditida</taxon>
        <taxon>Rhabditina</taxon>
        <taxon>Rhabditomorpha</taxon>
        <taxon>Strongyloidea</taxon>
        <taxon>Trichostrongylidae</taxon>
        <taxon>Teladorsagia</taxon>
    </lineage>
</organism>
<gene>
    <name evidence="1" type="ORF">TELCIR_09634</name>
</gene>
<protein>
    <submittedName>
        <fullName evidence="1">Uncharacterized protein</fullName>
    </submittedName>
</protein>
<dbReference type="Proteomes" id="UP000230423">
    <property type="component" value="Unassembled WGS sequence"/>
</dbReference>
<evidence type="ECO:0000313" key="1">
    <source>
        <dbReference type="EMBL" id="PIO68572.1"/>
    </source>
</evidence>
<reference evidence="1 2" key="1">
    <citation type="submission" date="2015-09" db="EMBL/GenBank/DDBJ databases">
        <title>Draft genome of the parasitic nematode Teladorsagia circumcincta isolate WARC Sus (inbred).</title>
        <authorList>
            <person name="Mitreva M."/>
        </authorList>
    </citation>
    <scope>NUCLEOTIDE SEQUENCE [LARGE SCALE GENOMIC DNA]</scope>
    <source>
        <strain evidence="1 2">S</strain>
    </source>
</reference>